<dbReference type="PANTHER" id="PTHR43821">
    <property type="entry name" value="NAD(P)H NITROREDUCTASE YDJA-RELATED"/>
    <property type="match status" value="1"/>
</dbReference>
<dbReference type="SUPFAM" id="SSF55469">
    <property type="entry name" value="FMN-dependent nitroreductase-like"/>
    <property type="match status" value="1"/>
</dbReference>
<accession>A0A1H2PIF6</accession>
<sequence>MTLSHPSSITASAMSSETSANPRRAALDVLLSRQSRWPLVDPAPRDEDLDVIFDCALRAPDHGRLRPWRFVVVRGDARAELGEVMVELACQREPATPREEQAWRRERAFAAPVIVVLGASVEARPGIPATEQLLSVAAAAMNMLNAAHALGYGAFWVTGPDTYDRDLHAALDFEPDEQVVGFLLIGSTAQPAEPVERPRRDAHVREWLGRASF</sequence>
<feature type="binding site" description="in other chain" evidence="8">
    <location>
        <begin position="156"/>
        <end position="158"/>
    </location>
    <ligand>
        <name>FMN</name>
        <dbReference type="ChEBI" id="CHEBI:58210"/>
        <note>ligand shared between dimeric partners</note>
    </ligand>
</feature>
<dbReference type="PIRSF" id="PIRSF000232">
    <property type="entry name" value="YdjA"/>
    <property type="match status" value="1"/>
</dbReference>
<feature type="binding site" evidence="8">
    <location>
        <position position="58"/>
    </location>
    <ligand>
        <name>FMN</name>
        <dbReference type="ChEBI" id="CHEBI:58210"/>
        <note>ligand shared between dimeric partners</note>
    </ligand>
</feature>
<proteinExistence type="inferred from homology"/>
<name>A0A1H2PIF6_9BURK</name>
<keyword evidence="5 7" id="KW-0560">Oxidoreductase</keyword>
<evidence type="ECO:0000256" key="3">
    <source>
        <dbReference type="ARBA" id="ARBA00022643"/>
    </source>
</evidence>
<evidence type="ECO:0000256" key="7">
    <source>
        <dbReference type="PIRNR" id="PIRNR000232"/>
    </source>
</evidence>
<dbReference type="Proteomes" id="UP000243719">
    <property type="component" value="Unassembled WGS sequence"/>
</dbReference>
<dbReference type="Pfam" id="PF00881">
    <property type="entry name" value="Nitroreductase"/>
    <property type="match status" value="1"/>
</dbReference>
<gene>
    <name evidence="11" type="ORF">SAMN05216551_10125</name>
</gene>
<dbReference type="InterPro" id="IPR000415">
    <property type="entry name" value="Nitroreductase-like"/>
</dbReference>
<protein>
    <recommendedName>
        <fullName evidence="7">Putative NAD(P)H nitroreductase</fullName>
        <ecNumber evidence="7">1.-.-.-</ecNumber>
    </recommendedName>
</protein>
<evidence type="ECO:0000313" key="12">
    <source>
        <dbReference type="Proteomes" id="UP000243719"/>
    </source>
</evidence>
<evidence type="ECO:0000313" key="11">
    <source>
        <dbReference type="EMBL" id="SDV46042.1"/>
    </source>
</evidence>
<feature type="binding site" description="in other chain" evidence="8">
    <location>
        <begin position="33"/>
        <end position="35"/>
    </location>
    <ligand>
        <name>FMN</name>
        <dbReference type="ChEBI" id="CHEBI:58210"/>
        <note>ligand shared between dimeric partners</note>
    </ligand>
</feature>
<dbReference type="Gene3D" id="3.40.109.10">
    <property type="entry name" value="NADH Oxidase"/>
    <property type="match status" value="1"/>
</dbReference>
<dbReference type="PANTHER" id="PTHR43821:SF1">
    <property type="entry name" value="NAD(P)H NITROREDUCTASE YDJA-RELATED"/>
    <property type="match status" value="1"/>
</dbReference>
<dbReference type="InterPro" id="IPR029479">
    <property type="entry name" value="Nitroreductase"/>
</dbReference>
<evidence type="ECO:0000256" key="6">
    <source>
        <dbReference type="ARBA" id="ARBA00023027"/>
    </source>
</evidence>
<feature type="binding site" evidence="8">
    <location>
        <position position="62"/>
    </location>
    <ligand>
        <name>FMN</name>
        <dbReference type="ChEBI" id="CHEBI:58210"/>
        <note>ligand shared between dimeric partners</note>
    </ligand>
</feature>
<feature type="region of interest" description="Disordered" evidence="9">
    <location>
        <begin position="1"/>
        <end position="20"/>
    </location>
</feature>
<dbReference type="STRING" id="1770053.SAMN05216551_10125"/>
<feature type="domain" description="Nitroreductase" evidence="10">
    <location>
        <begin position="41"/>
        <end position="186"/>
    </location>
</feature>
<keyword evidence="12" id="KW-1185">Reference proteome</keyword>
<keyword evidence="2 7" id="KW-0285">Flavoprotein</keyword>
<dbReference type="CDD" id="cd02135">
    <property type="entry name" value="YdjA-like"/>
    <property type="match status" value="1"/>
</dbReference>
<comment type="cofactor">
    <cofactor evidence="8">
        <name>FMN</name>
        <dbReference type="ChEBI" id="CHEBI:58210"/>
    </cofactor>
    <text evidence="8">Binds 1 FMN per subunit.</text>
</comment>
<dbReference type="OrthoDB" id="9804207at2"/>
<evidence type="ECO:0000256" key="4">
    <source>
        <dbReference type="ARBA" id="ARBA00022857"/>
    </source>
</evidence>
<dbReference type="EC" id="1.-.-.-" evidence="7"/>
<evidence type="ECO:0000256" key="1">
    <source>
        <dbReference type="ARBA" id="ARBA00007118"/>
    </source>
</evidence>
<reference evidence="12" key="1">
    <citation type="submission" date="2016-09" db="EMBL/GenBank/DDBJ databases">
        <authorList>
            <person name="Varghese N."/>
            <person name="Submissions S."/>
        </authorList>
    </citation>
    <scope>NUCLEOTIDE SEQUENCE [LARGE SCALE GENOMIC DNA]</scope>
    <source>
        <strain evidence="12">JS23</strain>
    </source>
</reference>
<dbReference type="InterPro" id="IPR026021">
    <property type="entry name" value="YdjA-like"/>
</dbReference>
<dbReference type="AlphaFoldDB" id="A0A1H2PIF6"/>
<evidence type="ECO:0000256" key="8">
    <source>
        <dbReference type="PIRSR" id="PIRSR000232-1"/>
    </source>
</evidence>
<keyword evidence="4 7" id="KW-0521">NADP</keyword>
<organism evidence="11 12">
    <name type="scientific">Chitinasiproducens palmae</name>
    <dbReference type="NCBI Taxonomy" id="1770053"/>
    <lineage>
        <taxon>Bacteria</taxon>
        <taxon>Pseudomonadati</taxon>
        <taxon>Pseudomonadota</taxon>
        <taxon>Betaproteobacteria</taxon>
        <taxon>Burkholderiales</taxon>
        <taxon>Burkholderiaceae</taxon>
        <taxon>Chitinasiproducens</taxon>
    </lineage>
</organism>
<comment type="similarity">
    <text evidence="1 7">Belongs to the nitroreductase family.</text>
</comment>
<evidence type="ECO:0000256" key="2">
    <source>
        <dbReference type="ARBA" id="ARBA00022630"/>
    </source>
</evidence>
<dbReference type="GO" id="GO:0016491">
    <property type="term" value="F:oxidoreductase activity"/>
    <property type="evidence" value="ECO:0007669"/>
    <property type="project" value="UniProtKB-UniRule"/>
</dbReference>
<dbReference type="InterPro" id="IPR052530">
    <property type="entry name" value="NAD(P)H_nitroreductase"/>
</dbReference>
<evidence type="ECO:0000256" key="9">
    <source>
        <dbReference type="SAM" id="MobiDB-lite"/>
    </source>
</evidence>
<evidence type="ECO:0000259" key="10">
    <source>
        <dbReference type="Pfam" id="PF00881"/>
    </source>
</evidence>
<keyword evidence="6 7" id="KW-0520">NAD</keyword>
<keyword evidence="3 7" id="KW-0288">FMN</keyword>
<evidence type="ECO:0000256" key="5">
    <source>
        <dbReference type="ARBA" id="ARBA00023002"/>
    </source>
</evidence>
<dbReference type="EMBL" id="FNLO01000001">
    <property type="protein sequence ID" value="SDV46042.1"/>
    <property type="molecule type" value="Genomic_DNA"/>
</dbReference>